<sequence length="44" mass="5106">MDIILSNFRWIYGVRRSIINRVVTLEFSYKGALSMGPKFAVGWL</sequence>
<reference evidence="1 2" key="1">
    <citation type="submission" date="2016-08" db="EMBL/GenBank/DDBJ databases">
        <title>Genome-based comparison of Moorella thermoacetic strains.</title>
        <authorList>
            <person name="Poehlein A."/>
            <person name="Bengelsdorf F.R."/>
            <person name="Esser C."/>
            <person name="Duerre P."/>
            <person name="Daniel R."/>
        </authorList>
    </citation>
    <scope>NUCLEOTIDE SEQUENCE [LARGE SCALE GENOMIC DNA]</scope>
    <source>
        <strain evidence="1 2">DSM 11768</strain>
    </source>
</reference>
<proteinExistence type="predicted"/>
<evidence type="ECO:0000313" key="2">
    <source>
        <dbReference type="Proteomes" id="UP000182743"/>
    </source>
</evidence>
<dbReference type="Proteomes" id="UP000182743">
    <property type="component" value="Unassembled WGS sequence"/>
</dbReference>
<dbReference type="AlphaFoldDB" id="A0A1J5JYP7"/>
<protein>
    <submittedName>
        <fullName evidence="1">Uncharacterized protein</fullName>
    </submittedName>
</protein>
<evidence type="ECO:0000313" key="1">
    <source>
        <dbReference type="EMBL" id="OIQ08681.1"/>
    </source>
</evidence>
<dbReference type="EMBL" id="MIHH01000008">
    <property type="protein sequence ID" value="OIQ08681.1"/>
    <property type="molecule type" value="Genomic_DNA"/>
</dbReference>
<gene>
    <name evidence="1" type="ORF">MOOR_16000</name>
</gene>
<comment type="caution">
    <text evidence="1">The sequence shown here is derived from an EMBL/GenBank/DDBJ whole genome shotgun (WGS) entry which is preliminary data.</text>
</comment>
<accession>A0A1J5JYP7</accession>
<name>A0A1J5JYP7_NEOTH</name>
<organism evidence="1 2">
    <name type="scientific">Neomoorella thermoacetica</name>
    <name type="common">Clostridium thermoaceticum</name>
    <dbReference type="NCBI Taxonomy" id="1525"/>
    <lineage>
        <taxon>Bacteria</taxon>
        <taxon>Bacillati</taxon>
        <taxon>Bacillota</taxon>
        <taxon>Clostridia</taxon>
        <taxon>Neomoorellales</taxon>
        <taxon>Neomoorellaceae</taxon>
        <taxon>Neomoorella</taxon>
    </lineage>
</organism>